<proteinExistence type="predicted"/>
<comment type="caution">
    <text evidence="7">The sequence shown here is derived from an EMBL/GenBank/DDBJ whole genome shotgun (WGS) entry which is preliminary data.</text>
</comment>
<feature type="transmembrane region" description="Helical" evidence="5">
    <location>
        <begin position="29"/>
        <end position="45"/>
    </location>
</feature>
<evidence type="ECO:0000313" key="8">
    <source>
        <dbReference type="Proteomes" id="UP000567922"/>
    </source>
</evidence>
<evidence type="ECO:0000313" key="7">
    <source>
        <dbReference type="EMBL" id="MBB3036682.1"/>
    </source>
</evidence>
<feature type="transmembrane region" description="Helical" evidence="5">
    <location>
        <begin position="110"/>
        <end position="132"/>
    </location>
</feature>
<evidence type="ECO:0000259" key="6">
    <source>
        <dbReference type="Pfam" id="PF12698"/>
    </source>
</evidence>
<dbReference type="GO" id="GO:0140359">
    <property type="term" value="F:ABC-type transporter activity"/>
    <property type="evidence" value="ECO:0007669"/>
    <property type="project" value="InterPro"/>
</dbReference>
<sequence length="284" mass="30589">MNPHLHAVRAGLGRGWIEFLNSLRSPQDLGYYLFFGAGVLVYLYFNRNSAVEGTDLLYPAVALPSILGALIAFGAYIGPMYALAVEREDGTLLRAKATPHGMTGYVSGQVLFQSVSAIPMLAILIIPGLFLFDGFAAQGVGSWLAVLGLIVLGLLAVLPIGIVVGSLIKSPNKIGTWGMLPMIIMFGISGIFFPLQALWGWVQVVAQFLPMYWLGLGMRSALLPGDAVALEIGESWRTIEMIGVLGLWAVIGLLLTPVVLRRVARRQSGSAVEAGKQRAMQMYQ</sequence>
<evidence type="ECO:0000256" key="1">
    <source>
        <dbReference type="ARBA" id="ARBA00004141"/>
    </source>
</evidence>
<evidence type="ECO:0000256" key="3">
    <source>
        <dbReference type="ARBA" id="ARBA00022989"/>
    </source>
</evidence>
<dbReference type="Proteomes" id="UP000567922">
    <property type="component" value="Unassembled WGS sequence"/>
</dbReference>
<keyword evidence="8" id="KW-1185">Reference proteome</keyword>
<dbReference type="Pfam" id="PF12698">
    <property type="entry name" value="ABC2_membrane_3"/>
    <property type="match status" value="1"/>
</dbReference>
<reference evidence="7 8" key="1">
    <citation type="submission" date="2020-08" db="EMBL/GenBank/DDBJ databases">
        <title>Sequencing the genomes of 1000 actinobacteria strains.</title>
        <authorList>
            <person name="Klenk H.-P."/>
        </authorList>
    </citation>
    <scope>NUCLEOTIDE SEQUENCE [LARGE SCALE GENOMIC DNA]</scope>
    <source>
        <strain evidence="7 8">DSM 45258</strain>
    </source>
</reference>
<evidence type="ECO:0000256" key="2">
    <source>
        <dbReference type="ARBA" id="ARBA00022692"/>
    </source>
</evidence>
<evidence type="ECO:0000256" key="4">
    <source>
        <dbReference type="ARBA" id="ARBA00023136"/>
    </source>
</evidence>
<evidence type="ECO:0000256" key="5">
    <source>
        <dbReference type="SAM" id="Phobius"/>
    </source>
</evidence>
<organism evidence="7 8">
    <name type="scientific">Hoyosella altamirensis</name>
    <dbReference type="NCBI Taxonomy" id="616997"/>
    <lineage>
        <taxon>Bacteria</taxon>
        <taxon>Bacillati</taxon>
        <taxon>Actinomycetota</taxon>
        <taxon>Actinomycetes</taxon>
        <taxon>Mycobacteriales</taxon>
        <taxon>Hoyosellaceae</taxon>
        <taxon>Hoyosella</taxon>
    </lineage>
</organism>
<protein>
    <submittedName>
        <fullName evidence="7">ABC-2 type transport system permease protein</fullName>
    </submittedName>
</protein>
<dbReference type="GO" id="GO:0016020">
    <property type="term" value="C:membrane"/>
    <property type="evidence" value="ECO:0007669"/>
    <property type="project" value="UniProtKB-SubCell"/>
</dbReference>
<feature type="transmembrane region" description="Helical" evidence="5">
    <location>
        <begin position="144"/>
        <end position="168"/>
    </location>
</feature>
<keyword evidence="3 5" id="KW-1133">Transmembrane helix</keyword>
<dbReference type="EMBL" id="JACHWS010000001">
    <property type="protein sequence ID" value="MBB3036682.1"/>
    <property type="molecule type" value="Genomic_DNA"/>
</dbReference>
<dbReference type="PANTHER" id="PTHR43027:SF2">
    <property type="entry name" value="TRANSPORT PERMEASE PROTEIN"/>
    <property type="match status" value="1"/>
</dbReference>
<dbReference type="AlphaFoldDB" id="A0A839RIN9"/>
<keyword evidence="2 5" id="KW-0812">Transmembrane</keyword>
<name>A0A839RIN9_9ACTN</name>
<feature type="transmembrane region" description="Helical" evidence="5">
    <location>
        <begin position="57"/>
        <end position="77"/>
    </location>
</feature>
<dbReference type="PANTHER" id="PTHR43027">
    <property type="entry name" value="DOXORUBICIN RESISTANCE ABC TRANSPORTER PERMEASE PROTEIN DRRC-RELATED"/>
    <property type="match status" value="1"/>
</dbReference>
<dbReference type="OrthoDB" id="9786643at2"/>
<dbReference type="InterPro" id="IPR052902">
    <property type="entry name" value="ABC-2_transporter"/>
</dbReference>
<comment type="subcellular location">
    <subcellularLocation>
        <location evidence="1">Membrane</location>
        <topology evidence="1">Multi-pass membrane protein</topology>
    </subcellularLocation>
</comment>
<keyword evidence="4 5" id="KW-0472">Membrane</keyword>
<dbReference type="InterPro" id="IPR013525">
    <property type="entry name" value="ABC2_TM"/>
</dbReference>
<accession>A0A839RIN9</accession>
<feature type="transmembrane region" description="Helical" evidence="5">
    <location>
        <begin position="174"/>
        <end position="193"/>
    </location>
</feature>
<gene>
    <name evidence="7" type="ORF">FHU29_001116</name>
</gene>
<feature type="domain" description="ABC-2 type transporter transmembrane" evidence="6">
    <location>
        <begin position="63"/>
        <end position="255"/>
    </location>
</feature>
<feature type="transmembrane region" description="Helical" evidence="5">
    <location>
        <begin position="238"/>
        <end position="260"/>
    </location>
</feature>
<dbReference type="RefSeq" id="WP_064440905.1">
    <property type="nucleotide sequence ID" value="NZ_BDDI01000010.1"/>
</dbReference>